<dbReference type="Gene3D" id="3.90.1150.170">
    <property type="match status" value="1"/>
</dbReference>
<dbReference type="Proteomes" id="UP000799757">
    <property type="component" value="Unassembled WGS sequence"/>
</dbReference>
<protein>
    <submittedName>
        <fullName evidence="7">PLP-dependent transferase</fullName>
    </submittedName>
</protein>
<name>A0A6A6WX59_9PLEO</name>
<dbReference type="GO" id="GO:0016740">
    <property type="term" value="F:transferase activity"/>
    <property type="evidence" value="ECO:0007669"/>
    <property type="project" value="UniProtKB-KW"/>
</dbReference>
<gene>
    <name evidence="7" type="ORF">K505DRAFT_255386</name>
</gene>
<evidence type="ECO:0000256" key="5">
    <source>
        <dbReference type="ARBA" id="ARBA00023239"/>
    </source>
</evidence>
<keyword evidence="7" id="KW-0808">Transferase</keyword>
<dbReference type="GO" id="GO:0030170">
    <property type="term" value="F:pyridoxal phosphate binding"/>
    <property type="evidence" value="ECO:0007669"/>
    <property type="project" value="InterPro"/>
</dbReference>
<proteinExistence type="inferred from homology"/>
<dbReference type="InterPro" id="IPR002129">
    <property type="entry name" value="PyrdxlP-dep_de-COase"/>
</dbReference>
<dbReference type="Gene3D" id="3.40.640.10">
    <property type="entry name" value="Type I PLP-dependent aspartate aminotransferase-like (Major domain)"/>
    <property type="match status" value="1"/>
</dbReference>
<keyword evidence="4 6" id="KW-0663">Pyridoxal phosphate</keyword>
<evidence type="ECO:0000256" key="6">
    <source>
        <dbReference type="PIRSR" id="PIRSR602129-50"/>
    </source>
</evidence>
<evidence type="ECO:0000313" key="7">
    <source>
        <dbReference type="EMBL" id="KAF2788498.1"/>
    </source>
</evidence>
<evidence type="ECO:0000256" key="4">
    <source>
        <dbReference type="ARBA" id="ARBA00022898"/>
    </source>
</evidence>
<evidence type="ECO:0000313" key="8">
    <source>
        <dbReference type="Proteomes" id="UP000799757"/>
    </source>
</evidence>
<dbReference type="Pfam" id="PF00282">
    <property type="entry name" value="Pyridoxal_deC"/>
    <property type="match status" value="1"/>
</dbReference>
<keyword evidence="8" id="KW-1185">Reference proteome</keyword>
<dbReference type="EMBL" id="MU002210">
    <property type="protein sequence ID" value="KAF2788498.1"/>
    <property type="molecule type" value="Genomic_DNA"/>
</dbReference>
<dbReference type="InterPro" id="IPR015421">
    <property type="entry name" value="PyrdxlP-dep_Trfase_major"/>
</dbReference>
<dbReference type="OrthoDB" id="3704102at2759"/>
<accession>A0A6A6WX59</accession>
<sequence length="714" mass="79652">MNLLARVLELGLDFKASPEVNQKPCPIPTTKTFTSLPSHGITFEELLHRFGEIAEKSTNWASPRFLGFPDAGNALPAIGAAIIVPLLNQNLANQDICSPSATFVEMEVVHWLRQILGYSVAPEYSSVQELGGALTLGGTLSNTVALMAAREKSFPGSRLYGLPVQPQSICVLVPEIIEHYSIRSAMAWLGIGEKQVVRVPVDEHFRIRLDGLARCIDNERTNGRRIIACVAYAGDSRTMCVDNFRSIGACLRDKNVWFHVDACHGFQLAFSHSHRHKLEGIDMADSITIDPHKVLWTPSTCSLVLFKNPEDLTSVSTDSDLILRTQWSLGQITPFVGSKAFDALKLWSTLKYFGSSNIGRLVDLRIEMTQAIQCLIIQAPDLLLLNKTDINSCIFQFIPSQCQTRRISVSDLEKINKVNQCIKSKIIEAGKVYVHGFMLKSCPHPMLPDLQATYVLRTLNGNALTTVSHVQSLLDDIVALGRDSLLDMQYLVFPDRPPITKLPVFHKLRAALEIFFSDVKHVSLIYGSSNCENNSLLSDVDLMCFAEDKFCTEGNISRLKHLFECIMREEGVLLDNEIPFERKILVSFSFATVAANTRCQLQSGRVVTIPRTREFLNSDTMLTRLVFNVLTVPSIPSSGSLQCIEECRHAAEISLIDIANQLAERELASPQEFIKTVHGDGVRSGEDYLGYKYRPNVLAYLRNLWARRATNNPK</sequence>
<comment type="similarity">
    <text evidence="2">Belongs to the group II decarboxylase family.</text>
</comment>
<dbReference type="PANTHER" id="PTHR45677:SF8">
    <property type="entry name" value="CYSTEINE SULFINIC ACID DECARBOXYLASE"/>
    <property type="match status" value="1"/>
</dbReference>
<dbReference type="PANTHER" id="PTHR45677">
    <property type="entry name" value="GLUTAMATE DECARBOXYLASE-RELATED"/>
    <property type="match status" value="1"/>
</dbReference>
<keyword evidence="5" id="KW-0456">Lyase</keyword>
<dbReference type="AlphaFoldDB" id="A0A6A6WX59"/>
<organism evidence="7 8">
    <name type="scientific">Melanomma pulvis-pyrius CBS 109.77</name>
    <dbReference type="NCBI Taxonomy" id="1314802"/>
    <lineage>
        <taxon>Eukaryota</taxon>
        <taxon>Fungi</taxon>
        <taxon>Dikarya</taxon>
        <taxon>Ascomycota</taxon>
        <taxon>Pezizomycotina</taxon>
        <taxon>Dothideomycetes</taxon>
        <taxon>Pleosporomycetidae</taxon>
        <taxon>Pleosporales</taxon>
        <taxon>Melanommataceae</taxon>
        <taxon>Melanomma</taxon>
    </lineage>
</organism>
<dbReference type="GO" id="GO:0016831">
    <property type="term" value="F:carboxy-lyase activity"/>
    <property type="evidence" value="ECO:0007669"/>
    <property type="project" value="UniProtKB-KW"/>
</dbReference>
<keyword evidence="3" id="KW-0210">Decarboxylase</keyword>
<evidence type="ECO:0000256" key="1">
    <source>
        <dbReference type="ARBA" id="ARBA00001933"/>
    </source>
</evidence>
<evidence type="ECO:0000256" key="3">
    <source>
        <dbReference type="ARBA" id="ARBA00022793"/>
    </source>
</evidence>
<dbReference type="SUPFAM" id="SSF53383">
    <property type="entry name" value="PLP-dependent transferases"/>
    <property type="match status" value="1"/>
</dbReference>
<dbReference type="GO" id="GO:0019752">
    <property type="term" value="P:carboxylic acid metabolic process"/>
    <property type="evidence" value="ECO:0007669"/>
    <property type="project" value="InterPro"/>
</dbReference>
<reference evidence="7" key="1">
    <citation type="journal article" date="2020" name="Stud. Mycol.">
        <title>101 Dothideomycetes genomes: a test case for predicting lifestyles and emergence of pathogens.</title>
        <authorList>
            <person name="Haridas S."/>
            <person name="Albert R."/>
            <person name="Binder M."/>
            <person name="Bloem J."/>
            <person name="Labutti K."/>
            <person name="Salamov A."/>
            <person name="Andreopoulos B."/>
            <person name="Baker S."/>
            <person name="Barry K."/>
            <person name="Bills G."/>
            <person name="Bluhm B."/>
            <person name="Cannon C."/>
            <person name="Castanera R."/>
            <person name="Culley D."/>
            <person name="Daum C."/>
            <person name="Ezra D."/>
            <person name="Gonzalez J."/>
            <person name="Henrissat B."/>
            <person name="Kuo A."/>
            <person name="Liang C."/>
            <person name="Lipzen A."/>
            <person name="Lutzoni F."/>
            <person name="Magnuson J."/>
            <person name="Mondo S."/>
            <person name="Nolan M."/>
            <person name="Ohm R."/>
            <person name="Pangilinan J."/>
            <person name="Park H.-J."/>
            <person name="Ramirez L."/>
            <person name="Alfaro M."/>
            <person name="Sun H."/>
            <person name="Tritt A."/>
            <person name="Yoshinaga Y."/>
            <person name="Zwiers L.-H."/>
            <person name="Turgeon B."/>
            <person name="Goodwin S."/>
            <person name="Spatafora J."/>
            <person name="Crous P."/>
            <person name="Grigoriev I."/>
        </authorList>
    </citation>
    <scope>NUCLEOTIDE SEQUENCE</scope>
    <source>
        <strain evidence="7">CBS 109.77</strain>
    </source>
</reference>
<dbReference type="InterPro" id="IPR015424">
    <property type="entry name" value="PyrdxlP-dep_Trfase"/>
</dbReference>
<comment type="cofactor">
    <cofactor evidence="1 6">
        <name>pyridoxal 5'-phosphate</name>
        <dbReference type="ChEBI" id="CHEBI:597326"/>
    </cofactor>
</comment>
<dbReference type="GO" id="GO:0005737">
    <property type="term" value="C:cytoplasm"/>
    <property type="evidence" value="ECO:0007669"/>
    <property type="project" value="TreeGrafter"/>
</dbReference>
<evidence type="ECO:0000256" key="2">
    <source>
        <dbReference type="ARBA" id="ARBA00009533"/>
    </source>
</evidence>
<feature type="modified residue" description="N6-(pyridoxal phosphate)lysine" evidence="6">
    <location>
        <position position="293"/>
    </location>
</feature>